<accession>A0AAV6RH27</accession>
<dbReference type="EMBL" id="JAGKHQ010000012">
    <property type="protein sequence ID" value="KAG7503848.1"/>
    <property type="molecule type" value="Genomic_DNA"/>
</dbReference>
<feature type="signal peptide" evidence="2">
    <location>
        <begin position="1"/>
        <end position="19"/>
    </location>
</feature>
<evidence type="ECO:0000313" key="4">
    <source>
        <dbReference type="Proteomes" id="UP000693946"/>
    </source>
</evidence>
<reference evidence="3 4" key="1">
    <citation type="journal article" date="2021" name="Sci. Rep.">
        <title>Chromosome anchoring in Senegalese sole (Solea senegalensis) reveals sex-associated markers and genome rearrangements in flatfish.</title>
        <authorList>
            <person name="Guerrero-Cozar I."/>
            <person name="Gomez-Garrido J."/>
            <person name="Berbel C."/>
            <person name="Martinez-Blanch J.F."/>
            <person name="Alioto T."/>
            <person name="Claros M.G."/>
            <person name="Gagnaire P.A."/>
            <person name="Manchado M."/>
        </authorList>
    </citation>
    <scope>NUCLEOTIDE SEQUENCE [LARGE SCALE GENOMIC DNA]</scope>
    <source>
        <strain evidence="3">Sse05_10M</strain>
    </source>
</reference>
<keyword evidence="4" id="KW-1185">Reference proteome</keyword>
<evidence type="ECO:0000256" key="1">
    <source>
        <dbReference type="SAM" id="MobiDB-lite"/>
    </source>
</evidence>
<reference evidence="3" key="2">
    <citation type="submission" date="2021-03" db="EMBL/GenBank/DDBJ databases">
        <authorList>
            <person name="Guerrero-Cozar I."/>
            <person name="Gomez-Garrido J."/>
            <person name="Berbel C."/>
            <person name="Martinez-Blanch J.F."/>
            <person name="Alioto T."/>
            <person name="Claros M.G."/>
            <person name="Gagnaire P.A."/>
            <person name="Manchado M."/>
        </authorList>
    </citation>
    <scope>NUCLEOTIDE SEQUENCE</scope>
    <source>
        <strain evidence="3">Sse05_10M</strain>
        <tissue evidence="3">Blood</tissue>
    </source>
</reference>
<gene>
    <name evidence="3" type="ORF">JOB18_046082</name>
</gene>
<protein>
    <submittedName>
        <fullName evidence="3">Uncharacterized protein</fullName>
    </submittedName>
</protein>
<keyword evidence="2" id="KW-0732">Signal</keyword>
<proteinExistence type="predicted"/>
<feature type="chain" id="PRO_5044715158" evidence="2">
    <location>
        <begin position="20"/>
        <end position="99"/>
    </location>
</feature>
<evidence type="ECO:0000313" key="3">
    <source>
        <dbReference type="EMBL" id="KAG7503848.1"/>
    </source>
</evidence>
<sequence length="99" mass="10960">MEFGLRMIVLLLTVTAAVGAKGINLFEILRGRGASSSEPKPTKGTEGAATPTSKSSEECQRNVVQQLERVIKNQNQQQRLLMQLMAQSSSLSNRRFMHK</sequence>
<comment type="caution">
    <text evidence="3">The sequence shown here is derived from an EMBL/GenBank/DDBJ whole genome shotgun (WGS) entry which is preliminary data.</text>
</comment>
<feature type="region of interest" description="Disordered" evidence="1">
    <location>
        <begin position="31"/>
        <end position="58"/>
    </location>
</feature>
<name>A0AAV6RH27_SOLSE</name>
<dbReference type="Proteomes" id="UP000693946">
    <property type="component" value="Linkage Group LG2"/>
</dbReference>
<organism evidence="3 4">
    <name type="scientific">Solea senegalensis</name>
    <name type="common">Senegalese sole</name>
    <dbReference type="NCBI Taxonomy" id="28829"/>
    <lineage>
        <taxon>Eukaryota</taxon>
        <taxon>Metazoa</taxon>
        <taxon>Chordata</taxon>
        <taxon>Craniata</taxon>
        <taxon>Vertebrata</taxon>
        <taxon>Euteleostomi</taxon>
        <taxon>Actinopterygii</taxon>
        <taxon>Neopterygii</taxon>
        <taxon>Teleostei</taxon>
        <taxon>Neoteleostei</taxon>
        <taxon>Acanthomorphata</taxon>
        <taxon>Carangaria</taxon>
        <taxon>Pleuronectiformes</taxon>
        <taxon>Pleuronectoidei</taxon>
        <taxon>Soleidae</taxon>
        <taxon>Solea</taxon>
    </lineage>
</organism>
<dbReference type="AlphaFoldDB" id="A0AAV6RH27"/>
<dbReference type="EMBL" id="JAGKHQ010000012">
    <property type="protein sequence ID" value="KAG7503846.1"/>
    <property type="molecule type" value="Genomic_DNA"/>
</dbReference>
<evidence type="ECO:0000256" key="2">
    <source>
        <dbReference type="SAM" id="SignalP"/>
    </source>
</evidence>